<dbReference type="Pfam" id="PF00485">
    <property type="entry name" value="PRK"/>
    <property type="match status" value="1"/>
</dbReference>
<evidence type="ECO:0000259" key="1">
    <source>
        <dbReference type="Pfam" id="PF00485"/>
    </source>
</evidence>
<dbReference type="PANTHER" id="PTHR10285">
    <property type="entry name" value="URIDINE KINASE"/>
    <property type="match status" value="1"/>
</dbReference>
<dbReference type="InterPro" id="IPR006083">
    <property type="entry name" value="PRK/URK"/>
</dbReference>
<dbReference type="RefSeq" id="WP_129985071.1">
    <property type="nucleotide sequence ID" value="NZ_SDPU01000001.1"/>
</dbReference>
<protein>
    <submittedName>
        <fullName evidence="2">Nucleoside/nucleotide kinase family protein</fullName>
    </submittedName>
</protein>
<dbReference type="NCBIfam" id="NF006743">
    <property type="entry name" value="PRK09270.1-2"/>
    <property type="match status" value="1"/>
</dbReference>
<dbReference type="GO" id="GO:0016301">
    <property type="term" value="F:kinase activity"/>
    <property type="evidence" value="ECO:0007669"/>
    <property type="project" value="UniProtKB-KW"/>
</dbReference>
<keyword evidence="2" id="KW-0808">Transferase</keyword>
<sequence length="209" mass="22374">MRLDEGEALAAARDLAARPGLALLGIAGQPGAGKSTLAERVVAAVPGAVLVGMDGFHLAHATLTALGRVDRKGAPDTFDALGYVALLRRIRGLDGLDHPEVVWAPHFDRGIEDAIAGAVAVAADVPLVVTEGNYLLVDEPPWRDVVGLLDACWYVDLDEDVRRTRLQARHERYGRTREEARARTWGSDERNAALVSASRSRATAVIDGK</sequence>
<reference evidence="2 3" key="1">
    <citation type="submission" date="2019-01" db="EMBL/GenBank/DDBJ databases">
        <title>Nocardioides guangzhouensis sp. nov., an actinobacterium isolated from soil.</title>
        <authorList>
            <person name="Fu Y."/>
            <person name="Cai Y."/>
            <person name="Lin Z."/>
            <person name="Chen P."/>
        </authorList>
    </citation>
    <scope>NUCLEOTIDE SEQUENCE [LARGE SCALE GENOMIC DNA]</scope>
    <source>
        <strain evidence="2 3">NBRC 105384</strain>
    </source>
</reference>
<dbReference type="GO" id="GO:0005524">
    <property type="term" value="F:ATP binding"/>
    <property type="evidence" value="ECO:0007669"/>
    <property type="project" value="InterPro"/>
</dbReference>
<gene>
    <name evidence="2" type="ORF">ETU37_00680</name>
</gene>
<comment type="caution">
    <text evidence="2">The sequence shown here is derived from an EMBL/GenBank/DDBJ whole genome shotgun (WGS) entry which is preliminary data.</text>
</comment>
<keyword evidence="3" id="KW-1185">Reference proteome</keyword>
<feature type="domain" description="Phosphoribulokinase/uridine kinase" evidence="1">
    <location>
        <begin position="24"/>
        <end position="184"/>
    </location>
</feature>
<keyword evidence="2" id="KW-0418">Kinase</keyword>
<dbReference type="EMBL" id="SDPU01000001">
    <property type="protein sequence ID" value="RYU15794.1"/>
    <property type="molecule type" value="Genomic_DNA"/>
</dbReference>
<dbReference type="Proteomes" id="UP000291189">
    <property type="component" value="Unassembled WGS sequence"/>
</dbReference>
<dbReference type="OrthoDB" id="3192509at2"/>
<organism evidence="2 3">
    <name type="scientific">Nocardioides iriomotensis</name>
    <dbReference type="NCBI Taxonomy" id="715784"/>
    <lineage>
        <taxon>Bacteria</taxon>
        <taxon>Bacillati</taxon>
        <taxon>Actinomycetota</taxon>
        <taxon>Actinomycetes</taxon>
        <taxon>Propionibacteriales</taxon>
        <taxon>Nocardioidaceae</taxon>
        <taxon>Nocardioides</taxon>
    </lineage>
</organism>
<dbReference type="AlphaFoldDB" id="A0A4Q5JAS4"/>
<name>A0A4Q5JAS4_9ACTN</name>
<evidence type="ECO:0000313" key="2">
    <source>
        <dbReference type="EMBL" id="RYU15794.1"/>
    </source>
</evidence>
<evidence type="ECO:0000313" key="3">
    <source>
        <dbReference type="Proteomes" id="UP000291189"/>
    </source>
</evidence>
<dbReference type="InterPro" id="IPR027417">
    <property type="entry name" value="P-loop_NTPase"/>
</dbReference>
<proteinExistence type="predicted"/>
<dbReference type="Gene3D" id="3.40.50.300">
    <property type="entry name" value="P-loop containing nucleotide triphosphate hydrolases"/>
    <property type="match status" value="1"/>
</dbReference>
<dbReference type="SUPFAM" id="SSF52540">
    <property type="entry name" value="P-loop containing nucleoside triphosphate hydrolases"/>
    <property type="match status" value="1"/>
</dbReference>
<accession>A0A4Q5JAS4</accession>